<reference evidence="2 3" key="1">
    <citation type="submission" date="2024-05" db="EMBL/GenBank/DDBJ databases">
        <title>Genome sequencing and assembly of Indian major carp, Cirrhinus mrigala (Hamilton, 1822).</title>
        <authorList>
            <person name="Mohindra V."/>
            <person name="Chowdhury L.M."/>
            <person name="Lal K."/>
            <person name="Jena J.K."/>
        </authorList>
    </citation>
    <scope>NUCLEOTIDE SEQUENCE [LARGE SCALE GENOMIC DNA]</scope>
    <source>
        <strain evidence="2">CM1030</strain>
        <tissue evidence="2">Blood</tissue>
    </source>
</reference>
<evidence type="ECO:0000313" key="2">
    <source>
        <dbReference type="EMBL" id="KAL0200298.1"/>
    </source>
</evidence>
<gene>
    <name evidence="2" type="ORF">M9458_003485</name>
</gene>
<dbReference type="Proteomes" id="UP001529510">
    <property type="component" value="Unassembled WGS sequence"/>
</dbReference>
<dbReference type="AlphaFoldDB" id="A0ABD0RR41"/>
<comment type="caution">
    <text evidence="2">The sequence shown here is derived from an EMBL/GenBank/DDBJ whole genome shotgun (WGS) entry which is preliminary data.</text>
</comment>
<evidence type="ECO:0000256" key="1">
    <source>
        <dbReference type="SAM" id="Coils"/>
    </source>
</evidence>
<feature type="non-terminal residue" evidence="2">
    <location>
        <position position="62"/>
    </location>
</feature>
<keyword evidence="3" id="KW-1185">Reference proteome</keyword>
<dbReference type="EMBL" id="JAMKFB020000002">
    <property type="protein sequence ID" value="KAL0200298.1"/>
    <property type="molecule type" value="Genomic_DNA"/>
</dbReference>
<proteinExistence type="predicted"/>
<accession>A0ABD0RR41</accession>
<sequence>ELKEVHSRSEFLSTEHVQLKSQVQLLSDQLKQLQRELAEKEAQLQDMGGLRKENEDLRLLTA</sequence>
<protein>
    <submittedName>
        <fullName evidence="2">Uncharacterized protein</fullName>
    </submittedName>
</protein>
<organism evidence="2 3">
    <name type="scientific">Cirrhinus mrigala</name>
    <name type="common">Mrigala</name>
    <dbReference type="NCBI Taxonomy" id="683832"/>
    <lineage>
        <taxon>Eukaryota</taxon>
        <taxon>Metazoa</taxon>
        <taxon>Chordata</taxon>
        <taxon>Craniata</taxon>
        <taxon>Vertebrata</taxon>
        <taxon>Euteleostomi</taxon>
        <taxon>Actinopterygii</taxon>
        <taxon>Neopterygii</taxon>
        <taxon>Teleostei</taxon>
        <taxon>Ostariophysi</taxon>
        <taxon>Cypriniformes</taxon>
        <taxon>Cyprinidae</taxon>
        <taxon>Labeoninae</taxon>
        <taxon>Labeonini</taxon>
        <taxon>Cirrhinus</taxon>
    </lineage>
</organism>
<evidence type="ECO:0000313" key="3">
    <source>
        <dbReference type="Proteomes" id="UP001529510"/>
    </source>
</evidence>
<name>A0ABD0RR41_CIRMR</name>
<feature type="coiled-coil region" evidence="1">
    <location>
        <begin position="16"/>
        <end position="50"/>
    </location>
</feature>
<keyword evidence="1" id="KW-0175">Coiled coil</keyword>
<feature type="non-terminal residue" evidence="2">
    <location>
        <position position="1"/>
    </location>
</feature>